<reference evidence="12" key="1">
    <citation type="submission" date="2020-04" db="EMBL/GenBank/DDBJ databases">
        <authorList>
            <person name="Chiriac C."/>
            <person name="Salcher M."/>
            <person name="Ghai R."/>
            <person name="Kavagutti S V."/>
        </authorList>
    </citation>
    <scope>NUCLEOTIDE SEQUENCE</scope>
</reference>
<keyword evidence="5" id="KW-1188">Viral release from host cell</keyword>
<evidence type="ECO:0000256" key="11">
    <source>
        <dbReference type="SAM" id="MobiDB-lite"/>
    </source>
</evidence>
<dbReference type="EMBL" id="LR796179">
    <property type="protein sequence ID" value="CAB4124555.1"/>
    <property type="molecule type" value="Genomic_DNA"/>
</dbReference>
<organism evidence="12">
    <name type="scientific">uncultured Caudovirales phage</name>
    <dbReference type="NCBI Taxonomy" id="2100421"/>
    <lineage>
        <taxon>Viruses</taxon>
        <taxon>Duplodnaviria</taxon>
        <taxon>Heunggongvirae</taxon>
        <taxon>Uroviricota</taxon>
        <taxon>Caudoviricetes</taxon>
        <taxon>Peduoviridae</taxon>
        <taxon>Maltschvirus</taxon>
        <taxon>Maltschvirus maltsch</taxon>
    </lineage>
</organism>
<comment type="function">
    <text evidence="1">Forms the portal vertex of the capsid. This portal plays critical roles in head assembly, genome packaging, neck/tail attachment, and genome ejection. The portal protein multimerizes as a single ring-shaped homododecamer arranged around a central channel.</text>
</comment>
<dbReference type="GO" id="GO:0044423">
    <property type="term" value="C:virion component"/>
    <property type="evidence" value="ECO:0007669"/>
    <property type="project" value="UniProtKB-KW"/>
</dbReference>
<dbReference type="Pfam" id="PF12236">
    <property type="entry name" value="Head-tail_con"/>
    <property type="match status" value="1"/>
</dbReference>
<feature type="compositionally biased region" description="Polar residues" evidence="11">
    <location>
        <begin position="562"/>
        <end position="573"/>
    </location>
</feature>
<accession>A0A6J5KTV4</accession>
<feature type="compositionally biased region" description="Low complexity" evidence="11">
    <location>
        <begin position="524"/>
        <end position="541"/>
    </location>
</feature>
<keyword evidence="6" id="KW-0946">Virion</keyword>
<keyword evidence="4" id="KW-1162">Viral penetration into host cytoplasm</keyword>
<dbReference type="InterPro" id="IPR020991">
    <property type="entry name" value="Connector_podovirus"/>
</dbReference>
<evidence type="ECO:0000256" key="8">
    <source>
        <dbReference type="ARBA" id="ARBA00023009"/>
    </source>
</evidence>
<evidence type="ECO:0000256" key="10">
    <source>
        <dbReference type="ARBA" id="ARBA00023296"/>
    </source>
</evidence>
<evidence type="ECO:0000313" key="12">
    <source>
        <dbReference type="EMBL" id="CAB4124555.1"/>
    </source>
</evidence>
<keyword evidence="10" id="KW-1160">Virus entry into host cell</keyword>
<evidence type="ECO:0000256" key="3">
    <source>
        <dbReference type="ARBA" id="ARBA00022470"/>
    </source>
</evidence>
<comment type="subcellular location">
    <subcellularLocation>
        <location evidence="2">Virion</location>
    </subcellularLocation>
</comment>
<keyword evidence="8" id="KW-1171">Viral genome ejection through host cell envelope</keyword>
<keyword evidence="3" id="KW-1244">Viral short tail ejection system</keyword>
<gene>
    <name evidence="12" type="ORF">UFOVP65_13</name>
</gene>
<evidence type="ECO:0000256" key="9">
    <source>
        <dbReference type="ARBA" id="ARBA00023219"/>
    </source>
</evidence>
<proteinExistence type="predicted"/>
<evidence type="ECO:0000256" key="4">
    <source>
        <dbReference type="ARBA" id="ARBA00022595"/>
    </source>
</evidence>
<keyword evidence="7" id="KW-0118">Viral capsid assembly</keyword>
<evidence type="ECO:0000256" key="5">
    <source>
        <dbReference type="ARBA" id="ARBA00022612"/>
    </source>
</evidence>
<sequence>MSEYNGDGQSNKLSDHRDKLYTRWGALKSERASWVAHWKEISDYLLPRSGRFFIQDRDKGYRRHNNIYDSTGTRALRVLAAGMMAGMTSPARPWFRLGIADKDLMKNHAVKVWLNEVTRLMLEVFSKGNTYRALHHMYEELGAFGTSASVVMDDYNDVIRHYPLTTGEFAIATDYRGQVNTLYREFQKTVAEVVGEFGINNVSSTVKNMHDRGSLDQWVTIVHAIEPRIDRDVTKKDDKNMPYSSCYFELNGEKNQYLRESGFKVFPALCPRWTTSGGDIYGNSPGMEALGDIKQLQHEQLRKAQGIDYKTKPPLQVPTSMKNRDIETLPGGISFVDATGNTQGIQTAFEVNIDLSHLLMDIQDCRGRIEKTFYADLFLMLANQTDTRMTATEVAERHEEKLLMLGTVIERLQNELLDPLIEMTFNRMLDAGIVPPPPEELQGMSLDVEFVSMLAQAQKAVSTNGIDRFMGNLGAVAQYKPEVLDKFNADKWADIYSDVLGVDPELIKSDEDVAAIRQQRAKAQQDAQQQQQMAQGAQTAQTLSQADTSGQNGLTDVMNMFSGYNSPSSTEIK</sequence>
<evidence type="ECO:0000256" key="1">
    <source>
        <dbReference type="ARBA" id="ARBA00003421"/>
    </source>
</evidence>
<feature type="region of interest" description="Disordered" evidence="11">
    <location>
        <begin position="524"/>
        <end position="573"/>
    </location>
</feature>
<evidence type="ECO:0000256" key="7">
    <source>
        <dbReference type="ARBA" id="ARBA00022950"/>
    </source>
</evidence>
<keyword evidence="9" id="KW-0231">Viral genome packaging</keyword>
<feature type="compositionally biased region" description="Polar residues" evidence="11">
    <location>
        <begin position="542"/>
        <end position="554"/>
    </location>
</feature>
<dbReference type="GO" id="GO:0099002">
    <property type="term" value="P:symbiont genome ejection through host cell envelope, short tail mechanism"/>
    <property type="evidence" value="ECO:0007669"/>
    <property type="project" value="UniProtKB-KW"/>
</dbReference>
<protein>
    <submittedName>
        <fullName evidence="12">Head-to-tail connector protein, podovirus-type</fullName>
    </submittedName>
</protein>
<evidence type="ECO:0000256" key="6">
    <source>
        <dbReference type="ARBA" id="ARBA00022844"/>
    </source>
</evidence>
<name>A0A6J5KTV4_9CAUD</name>
<evidence type="ECO:0000256" key="2">
    <source>
        <dbReference type="ARBA" id="ARBA00004328"/>
    </source>
</evidence>